<reference evidence="17" key="2">
    <citation type="journal article" date="2021" name="PeerJ">
        <title>Extensive microbial diversity within the chicken gut microbiome revealed by metagenomics and culture.</title>
        <authorList>
            <person name="Gilroy R."/>
            <person name="Ravi A."/>
            <person name="Getino M."/>
            <person name="Pursley I."/>
            <person name="Horton D.L."/>
            <person name="Alikhan N.F."/>
            <person name="Baker D."/>
            <person name="Gharbi K."/>
            <person name="Hall N."/>
            <person name="Watson M."/>
            <person name="Adriaenssens E.M."/>
            <person name="Foster-Nyarko E."/>
            <person name="Jarju S."/>
            <person name="Secka A."/>
            <person name="Antonio M."/>
            <person name="Oren A."/>
            <person name="Chaudhuri R.R."/>
            <person name="La Ragione R."/>
            <person name="Hildebrand F."/>
            <person name="Pallen M.J."/>
        </authorList>
    </citation>
    <scope>NUCLEOTIDE SEQUENCE</scope>
    <source>
        <strain evidence="17">ChiGjej2B2-16831</strain>
    </source>
</reference>
<keyword evidence="12 15" id="KW-0067">ATP-binding</keyword>
<dbReference type="HAMAP" id="MF_01018">
    <property type="entry name" value="HisG_Short"/>
    <property type="match status" value="1"/>
</dbReference>
<dbReference type="PANTHER" id="PTHR21403:SF8">
    <property type="entry name" value="ATP PHOSPHORIBOSYLTRANSFERASE"/>
    <property type="match status" value="1"/>
</dbReference>
<dbReference type="GO" id="GO:0005524">
    <property type="term" value="F:ATP binding"/>
    <property type="evidence" value="ECO:0007669"/>
    <property type="project" value="UniProtKB-KW"/>
</dbReference>
<dbReference type="PROSITE" id="PS01316">
    <property type="entry name" value="ATP_P_PHORIBOSYLTR"/>
    <property type="match status" value="1"/>
</dbReference>
<evidence type="ECO:0000256" key="15">
    <source>
        <dbReference type="HAMAP-Rule" id="MF_01018"/>
    </source>
</evidence>
<keyword evidence="8 15" id="KW-0028">Amino-acid biosynthesis</keyword>
<evidence type="ECO:0000256" key="4">
    <source>
        <dbReference type="ARBA" id="ARBA00009489"/>
    </source>
</evidence>
<keyword evidence="9 15" id="KW-0328">Glycosyltransferase</keyword>
<dbReference type="InterPro" id="IPR001348">
    <property type="entry name" value="ATP_PRibTrfase_HisG"/>
</dbReference>
<evidence type="ECO:0000256" key="13">
    <source>
        <dbReference type="ARBA" id="ARBA00023102"/>
    </source>
</evidence>
<evidence type="ECO:0000256" key="5">
    <source>
        <dbReference type="ARBA" id="ARBA00011946"/>
    </source>
</evidence>
<dbReference type="SUPFAM" id="SSF53850">
    <property type="entry name" value="Periplasmic binding protein-like II"/>
    <property type="match status" value="1"/>
</dbReference>
<evidence type="ECO:0000256" key="10">
    <source>
        <dbReference type="ARBA" id="ARBA00022679"/>
    </source>
</evidence>
<keyword evidence="7 15" id="KW-0963">Cytoplasm</keyword>
<comment type="subcellular location">
    <subcellularLocation>
        <location evidence="2 15">Cytoplasm</location>
    </subcellularLocation>
</comment>
<dbReference type="GO" id="GO:0003879">
    <property type="term" value="F:ATP phosphoribosyltransferase activity"/>
    <property type="evidence" value="ECO:0007669"/>
    <property type="project" value="UniProtKB-UniRule"/>
</dbReference>
<evidence type="ECO:0000256" key="1">
    <source>
        <dbReference type="ARBA" id="ARBA00000915"/>
    </source>
</evidence>
<dbReference type="PANTHER" id="PTHR21403">
    <property type="entry name" value="ATP PHOSPHORIBOSYLTRANSFERASE ATP-PRTASE"/>
    <property type="match status" value="1"/>
</dbReference>
<dbReference type="InterPro" id="IPR013820">
    <property type="entry name" value="ATP_PRibTrfase_cat"/>
</dbReference>
<keyword evidence="11 15" id="KW-0547">Nucleotide-binding</keyword>
<comment type="domain">
    <text evidence="15">Lacks the C-terminal regulatory region which is replaced by HisZ.</text>
</comment>
<evidence type="ECO:0000259" key="16">
    <source>
        <dbReference type="Pfam" id="PF01634"/>
    </source>
</evidence>
<reference evidence="17" key="1">
    <citation type="submission" date="2020-10" db="EMBL/GenBank/DDBJ databases">
        <authorList>
            <person name="Gilroy R."/>
        </authorList>
    </citation>
    <scope>NUCLEOTIDE SEQUENCE</scope>
    <source>
        <strain evidence="17">ChiGjej2B2-16831</strain>
    </source>
</reference>
<evidence type="ECO:0000256" key="3">
    <source>
        <dbReference type="ARBA" id="ARBA00004667"/>
    </source>
</evidence>
<evidence type="ECO:0000313" key="17">
    <source>
        <dbReference type="EMBL" id="HIU94961.1"/>
    </source>
</evidence>
<evidence type="ECO:0000256" key="7">
    <source>
        <dbReference type="ARBA" id="ARBA00022490"/>
    </source>
</evidence>
<dbReference type="EMBL" id="DVNZ01000233">
    <property type="protein sequence ID" value="HIU94961.1"/>
    <property type="molecule type" value="Genomic_DNA"/>
</dbReference>
<organism evidence="17 18">
    <name type="scientific">Candidatus Aphodomorpha intestinavium</name>
    <dbReference type="NCBI Taxonomy" id="2840672"/>
    <lineage>
        <taxon>Bacteria</taxon>
        <taxon>Bacillati</taxon>
        <taxon>Bacillota</taxon>
        <taxon>Clostridia</taxon>
        <taxon>Eubacteriales</taxon>
        <taxon>Candidatus Aphodomorpha</taxon>
    </lineage>
</organism>
<dbReference type="InterPro" id="IPR024893">
    <property type="entry name" value="ATP_PRibTrfase_HisG_short"/>
</dbReference>
<evidence type="ECO:0000313" key="18">
    <source>
        <dbReference type="Proteomes" id="UP000824128"/>
    </source>
</evidence>
<sequence length="207" mass="22437">MLNIALPKGRLGRQVYGLLARAGCRCDGVAEDSRRLIFENPEAGVRYFLVKPTDVATYVARGAADVGVAGKDTILESGAEVYELLDLGVGRCRMAIAARNGFTDGRAGPLRVATKYPRIARAHFQREGREIELITLHGSIELAPLLGLSDVIVDIVETGTTLRENGLSVVSTIMDVSARLIAARASYRFHEAELTALTQRLSEVCRP</sequence>
<keyword evidence="13 15" id="KW-0368">Histidine biosynthesis</keyword>
<dbReference type="GO" id="GO:0005737">
    <property type="term" value="C:cytoplasm"/>
    <property type="evidence" value="ECO:0007669"/>
    <property type="project" value="UniProtKB-SubCell"/>
</dbReference>
<comment type="caution">
    <text evidence="17">The sequence shown here is derived from an EMBL/GenBank/DDBJ whole genome shotgun (WGS) entry which is preliminary data.</text>
</comment>
<gene>
    <name evidence="15" type="primary">hisG</name>
    <name evidence="17" type="ORF">IAD24_07390</name>
</gene>
<dbReference type="AlphaFoldDB" id="A0A9D1SU93"/>
<evidence type="ECO:0000256" key="12">
    <source>
        <dbReference type="ARBA" id="ARBA00022840"/>
    </source>
</evidence>
<evidence type="ECO:0000256" key="6">
    <source>
        <dbReference type="ARBA" id="ARBA00020998"/>
    </source>
</evidence>
<comment type="catalytic activity">
    <reaction evidence="1 15">
        <text>1-(5-phospho-beta-D-ribosyl)-ATP + diphosphate = 5-phospho-alpha-D-ribose 1-diphosphate + ATP</text>
        <dbReference type="Rhea" id="RHEA:18473"/>
        <dbReference type="ChEBI" id="CHEBI:30616"/>
        <dbReference type="ChEBI" id="CHEBI:33019"/>
        <dbReference type="ChEBI" id="CHEBI:58017"/>
        <dbReference type="ChEBI" id="CHEBI:73183"/>
        <dbReference type="EC" id="2.4.2.17"/>
    </reaction>
</comment>
<dbReference type="Pfam" id="PF01634">
    <property type="entry name" value="HisG"/>
    <property type="match status" value="1"/>
</dbReference>
<dbReference type="EC" id="2.4.2.17" evidence="5 15"/>
<comment type="subunit">
    <text evidence="15">Heteromultimer composed of HisG and HisZ subunits.</text>
</comment>
<comment type="function">
    <text evidence="14 15">Catalyzes the condensation of ATP and 5-phosphoribose 1-diphosphate to form N'-(5'-phosphoribosyl)-ATP (PR-ATP). Has a crucial role in the pathway because the rate of histidine biosynthesis seems to be controlled primarily by regulation of HisG enzymatic activity.</text>
</comment>
<evidence type="ECO:0000256" key="14">
    <source>
        <dbReference type="ARBA" id="ARBA00024861"/>
    </source>
</evidence>
<dbReference type="Proteomes" id="UP000824128">
    <property type="component" value="Unassembled WGS sequence"/>
</dbReference>
<dbReference type="InterPro" id="IPR018198">
    <property type="entry name" value="ATP_PRibTrfase_CS"/>
</dbReference>
<dbReference type="CDD" id="cd13595">
    <property type="entry name" value="PBP2_HisGs"/>
    <property type="match status" value="1"/>
</dbReference>
<accession>A0A9D1SU93</accession>
<keyword evidence="10 15" id="KW-0808">Transferase</keyword>
<dbReference type="FunFam" id="3.40.190.10:FF:000008">
    <property type="entry name" value="ATP phosphoribosyltransferase"/>
    <property type="match status" value="1"/>
</dbReference>
<comment type="similarity">
    <text evidence="4 15">Belongs to the ATP phosphoribosyltransferase family. Short subfamily.</text>
</comment>
<dbReference type="NCBIfam" id="TIGR00070">
    <property type="entry name" value="hisG"/>
    <property type="match status" value="1"/>
</dbReference>
<proteinExistence type="inferred from homology"/>
<feature type="domain" description="ATP phosphoribosyltransferase catalytic" evidence="16">
    <location>
        <begin position="51"/>
        <end position="202"/>
    </location>
</feature>
<protein>
    <recommendedName>
        <fullName evidence="6 15">ATP phosphoribosyltransferase</fullName>
        <shortName evidence="15">ATP-PRT</shortName>
        <shortName evidence="15">ATP-PRTase</shortName>
        <ecNumber evidence="5 15">2.4.2.17</ecNumber>
    </recommendedName>
</protein>
<dbReference type="GO" id="GO:0000105">
    <property type="term" value="P:L-histidine biosynthetic process"/>
    <property type="evidence" value="ECO:0007669"/>
    <property type="project" value="UniProtKB-UniRule"/>
</dbReference>
<evidence type="ECO:0000256" key="2">
    <source>
        <dbReference type="ARBA" id="ARBA00004496"/>
    </source>
</evidence>
<evidence type="ECO:0000256" key="8">
    <source>
        <dbReference type="ARBA" id="ARBA00022605"/>
    </source>
</evidence>
<dbReference type="Gene3D" id="3.40.190.10">
    <property type="entry name" value="Periplasmic binding protein-like II"/>
    <property type="match status" value="2"/>
</dbReference>
<name>A0A9D1SU93_9FIRM</name>
<comment type="pathway">
    <text evidence="3 15">Amino-acid biosynthesis; L-histidine biosynthesis; L-histidine from 5-phospho-alpha-D-ribose 1-diphosphate: step 1/9.</text>
</comment>
<evidence type="ECO:0000256" key="9">
    <source>
        <dbReference type="ARBA" id="ARBA00022676"/>
    </source>
</evidence>
<evidence type="ECO:0000256" key="11">
    <source>
        <dbReference type="ARBA" id="ARBA00022741"/>
    </source>
</evidence>